<dbReference type="PANTHER" id="PTHR42982:SF1">
    <property type="entry name" value="SEC-INDEPENDENT PROTEIN TRANSLOCASE PROTEIN TATA"/>
    <property type="match status" value="1"/>
</dbReference>
<evidence type="ECO:0000256" key="1">
    <source>
        <dbReference type="ARBA" id="ARBA00004162"/>
    </source>
</evidence>
<keyword evidence="7 9" id="KW-0811">Translocation</keyword>
<comment type="similarity">
    <text evidence="9">Belongs to the TatA/E family.</text>
</comment>
<name>A0A318QAT2_9PROT</name>
<evidence type="ECO:0000256" key="7">
    <source>
        <dbReference type="ARBA" id="ARBA00023010"/>
    </source>
</evidence>
<evidence type="ECO:0000256" key="5">
    <source>
        <dbReference type="ARBA" id="ARBA00022927"/>
    </source>
</evidence>
<organism evidence="12 13">
    <name type="scientific">Novacetimonas pomaceti</name>
    <dbReference type="NCBI Taxonomy" id="2021998"/>
    <lineage>
        <taxon>Bacteria</taxon>
        <taxon>Pseudomonadati</taxon>
        <taxon>Pseudomonadota</taxon>
        <taxon>Alphaproteobacteria</taxon>
        <taxon>Acetobacterales</taxon>
        <taxon>Acetobacteraceae</taxon>
        <taxon>Novacetimonas</taxon>
    </lineage>
</organism>
<comment type="caution">
    <text evidence="12">The sequence shown here is derived from an EMBL/GenBank/DDBJ whole genome shotgun (WGS) entry which is preliminary data.</text>
</comment>
<comment type="subcellular location">
    <subcellularLocation>
        <location evidence="1 9">Cell membrane</location>
        <topology evidence="1 9">Single-pass membrane protein</topology>
    </subcellularLocation>
</comment>
<dbReference type="EMBL" id="PRCW01000074">
    <property type="protein sequence ID" value="PYD47430.1"/>
    <property type="molecule type" value="Genomic_DNA"/>
</dbReference>
<dbReference type="Proteomes" id="UP000247609">
    <property type="component" value="Unassembled WGS sequence"/>
</dbReference>
<keyword evidence="5 9" id="KW-0653">Protein transport</keyword>
<dbReference type="InterPro" id="IPR006312">
    <property type="entry name" value="TatA/E"/>
</dbReference>
<evidence type="ECO:0000256" key="3">
    <source>
        <dbReference type="ARBA" id="ARBA00022475"/>
    </source>
</evidence>
<keyword evidence="14" id="KW-1185">Reference proteome</keyword>
<evidence type="ECO:0000256" key="9">
    <source>
        <dbReference type="HAMAP-Rule" id="MF_00236"/>
    </source>
</evidence>
<dbReference type="EMBL" id="NOXG01000004">
    <property type="protein sequence ID" value="PYD76035.1"/>
    <property type="molecule type" value="Genomic_DNA"/>
</dbReference>
<comment type="function">
    <text evidence="9">Part of the twin-arginine translocation (Tat) system that transports large folded proteins containing a characteristic twin-arginine motif in their signal peptide across membranes. TatA could form the protein-conducting channel of the Tat system.</text>
</comment>
<evidence type="ECO:0000313" key="11">
    <source>
        <dbReference type="EMBL" id="PYD47430.1"/>
    </source>
</evidence>
<evidence type="ECO:0000256" key="8">
    <source>
        <dbReference type="ARBA" id="ARBA00023136"/>
    </source>
</evidence>
<comment type="subunit">
    <text evidence="9">The Tat system comprises two distinct complexes: a TatABC complex, containing multiple copies of TatA, TatB and TatC subunits, and a separate TatA complex, containing only TatA subunits. Substrates initially bind to the TatABC complex, which probably triggers association of the separate TatA complex to form the active translocon.</text>
</comment>
<dbReference type="InterPro" id="IPR003369">
    <property type="entry name" value="TatA/B/E"/>
</dbReference>
<feature type="compositionally biased region" description="Polar residues" evidence="10">
    <location>
        <begin position="64"/>
        <end position="85"/>
    </location>
</feature>
<keyword evidence="8 9" id="KW-0472">Membrane</keyword>
<dbReference type="HAMAP" id="MF_00236">
    <property type="entry name" value="TatA_E"/>
    <property type="match status" value="1"/>
</dbReference>
<dbReference type="NCBIfam" id="TIGR01411">
    <property type="entry name" value="tatAE"/>
    <property type="match status" value="1"/>
</dbReference>
<proteinExistence type="inferred from homology"/>
<dbReference type="GO" id="GO:0033281">
    <property type="term" value="C:TAT protein transport complex"/>
    <property type="evidence" value="ECO:0007669"/>
    <property type="project" value="UniProtKB-UniRule"/>
</dbReference>
<evidence type="ECO:0000256" key="4">
    <source>
        <dbReference type="ARBA" id="ARBA00022692"/>
    </source>
</evidence>
<dbReference type="GO" id="GO:0008320">
    <property type="term" value="F:protein transmembrane transporter activity"/>
    <property type="evidence" value="ECO:0007669"/>
    <property type="project" value="UniProtKB-UniRule"/>
</dbReference>
<dbReference type="RefSeq" id="WP_110528952.1">
    <property type="nucleotide sequence ID" value="NZ_JAHRDT010000028.1"/>
</dbReference>
<sequence>MGSLSWGHWLIVLAVVLVLFGGGGKISSLMGDMARGIKTFKKNIADDEPVAPSQQNAGGHISGPATQQRDANFTESSQPSGHNVK</sequence>
<accession>A0A318QAT2</accession>
<evidence type="ECO:0000313" key="12">
    <source>
        <dbReference type="EMBL" id="PYD76035.1"/>
    </source>
</evidence>
<keyword evidence="6 9" id="KW-1133">Transmembrane helix</keyword>
<dbReference type="GO" id="GO:0043953">
    <property type="term" value="P:protein transport by the Tat complex"/>
    <property type="evidence" value="ECO:0007669"/>
    <property type="project" value="UniProtKB-UniRule"/>
</dbReference>
<dbReference type="AlphaFoldDB" id="A0A318QAT2"/>
<dbReference type="PANTHER" id="PTHR42982">
    <property type="entry name" value="SEC-INDEPENDENT PROTEIN TRANSLOCASE PROTEIN TATA"/>
    <property type="match status" value="1"/>
</dbReference>
<reference evidence="11 14" key="2">
    <citation type="submission" date="2018-02" db="EMBL/GenBank/DDBJ databases">
        <authorList>
            <person name="Skraban J."/>
            <person name="Trcek J."/>
        </authorList>
    </citation>
    <scope>NUCLEOTIDE SEQUENCE [LARGE SCALE GENOMIC DNA]</scope>
    <source>
        <strain evidence="11 14">AV446</strain>
    </source>
</reference>
<evidence type="ECO:0000256" key="2">
    <source>
        <dbReference type="ARBA" id="ARBA00022448"/>
    </source>
</evidence>
<evidence type="ECO:0000256" key="10">
    <source>
        <dbReference type="SAM" id="MobiDB-lite"/>
    </source>
</evidence>
<keyword evidence="3 9" id="KW-1003">Cell membrane</keyword>
<dbReference type="Pfam" id="PF02416">
    <property type="entry name" value="TatA_B_E"/>
    <property type="match status" value="1"/>
</dbReference>
<reference evidence="12 13" key="1">
    <citation type="submission" date="2017-07" db="EMBL/GenBank/DDBJ databases">
        <title>A draft genome sequence of Komagataeibacter sp. T5K1.</title>
        <authorList>
            <person name="Skraban J."/>
            <person name="Cleenwerck I."/>
            <person name="Vandamme P."/>
            <person name="Trcek J."/>
        </authorList>
    </citation>
    <scope>NUCLEOTIDE SEQUENCE [LARGE SCALE GENOMIC DNA]</scope>
    <source>
        <strain evidence="12 13">T5K1</strain>
    </source>
</reference>
<dbReference type="Proteomes" id="UP000248116">
    <property type="component" value="Unassembled WGS sequence"/>
</dbReference>
<gene>
    <name evidence="9" type="primary">tatA</name>
    <name evidence="11" type="ORF">C3920_09985</name>
    <name evidence="12" type="ORF">CFR71_06665</name>
</gene>
<feature type="transmembrane region" description="Helical" evidence="9">
    <location>
        <begin position="6"/>
        <end position="26"/>
    </location>
</feature>
<keyword evidence="2 9" id="KW-0813">Transport</keyword>
<protein>
    <recommendedName>
        <fullName evidence="9">Sec-independent protein translocase protein TatA</fullName>
    </recommendedName>
</protein>
<feature type="region of interest" description="Disordered" evidence="10">
    <location>
        <begin position="46"/>
        <end position="85"/>
    </location>
</feature>
<evidence type="ECO:0000256" key="6">
    <source>
        <dbReference type="ARBA" id="ARBA00022989"/>
    </source>
</evidence>
<dbReference type="Gene3D" id="1.20.5.3310">
    <property type="match status" value="1"/>
</dbReference>
<evidence type="ECO:0000313" key="13">
    <source>
        <dbReference type="Proteomes" id="UP000247609"/>
    </source>
</evidence>
<evidence type="ECO:0000313" key="14">
    <source>
        <dbReference type="Proteomes" id="UP000248116"/>
    </source>
</evidence>
<keyword evidence="4 9" id="KW-0812">Transmembrane</keyword>